<protein>
    <recommendedName>
        <fullName evidence="3">MurNAc-LAA domain-containing protein</fullName>
    </recommendedName>
</protein>
<evidence type="ECO:0000259" key="3">
    <source>
        <dbReference type="SMART" id="SM00646"/>
    </source>
</evidence>
<dbReference type="AlphaFoldDB" id="A0A382AWM9"/>
<dbReference type="PANTHER" id="PTHR30404:SF0">
    <property type="entry name" value="N-ACETYLMURAMOYL-L-ALANINE AMIDASE AMIC"/>
    <property type="match status" value="1"/>
</dbReference>
<feature type="region of interest" description="Disordered" evidence="2">
    <location>
        <begin position="219"/>
        <end position="255"/>
    </location>
</feature>
<accession>A0A382AWM9</accession>
<reference evidence="4" key="1">
    <citation type="submission" date="2018-05" db="EMBL/GenBank/DDBJ databases">
        <authorList>
            <person name="Lanie J.A."/>
            <person name="Ng W.-L."/>
            <person name="Kazmierczak K.M."/>
            <person name="Andrzejewski T.M."/>
            <person name="Davidsen T.M."/>
            <person name="Wayne K.J."/>
            <person name="Tettelin H."/>
            <person name="Glass J.I."/>
            <person name="Rusch D."/>
            <person name="Podicherti R."/>
            <person name="Tsui H.-C.T."/>
            <person name="Winkler M.E."/>
        </authorList>
    </citation>
    <scope>NUCLEOTIDE SEQUENCE</scope>
</reference>
<evidence type="ECO:0000313" key="4">
    <source>
        <dbReference type="EMBL" id="SVB05859.1"/>
    </source>
</evidence>
<dbReference type="PANTHER" id="PTHR30404">
    <property type="entry name" value="N-ACETYLMURAMOYL-L-ALANINE AMIDASE"/>
    <property type="match status" value="1"/>
</dbReference>
<dbReference type="GO" id="GO:0008745">
    <property type="term" value="F:N-acetylmuramoyl-L-alanine amidase activity"/>
    <property type="evidence" value="ECO:0007669"/>
    <property type="project" value="InterPro"/>
</dbReference>
<evidence type="ECO:0000256" key="2">
    <source>
        <dbReference type="SAM" id="MobiDB-lite"/>
    </source>
</evidence>
<dbReference type="Gene3D" id="2.60.40.3500">
    <property type="match status" value="1"/>
</dbReference>
<dbReference type="InterPro" id="IPR021731">
    <property type="entry name" value="AMIN_dom"/>
</dbReference>
<name>A0A382AWM9_9ZZZZ</name>
<dbReference type="SMART" id="SM00646">
    <property type="entry name" value="Ami_3"/>
    <property type="match status" value="1"/>
</dbReference>
<feature type="domain" description="MurNAc-LAA" evidence="3">
    <location>
        <begin position="368"/>
        <end position="519"/>
    </location>
</feature>
<proteinExistence type="predicted"/>
<dbReference type="GO" id="GO:0030288">
    <property type="term" value="C:outer membrane-bounded periplasmic space"/>
    <property type="evidence" value="ECO:0007669"/>
    <property type="project" value="TreeGrafter"/>
</dbReference>
<keyword evidence="1" id="KW-0378">Hydrolase</keyword>
<dbReference type="InterPro" id="IPR050695">
    <property type="entry name" value="N-acetylmuramoyl_amidase_3"/>
</dbReference>
<dbReference type="InterPro" id="IPR002508">
    <property type="entry name" value="MurNAc-LAA_cat"/>
</dbReference>
<dbReference type="Gene3D" id="3.40.630.40">
    <property type="entry name" value="Zn-dependent exopeptidases"/>
    <property type="match status" value="1"/>
</dbReference>
<dbReference type="SUPFAM" id="SSF53187">
    <property type="entry name" value="Zn-dependent exopeptidases"/>
    <property type="match status" value="1"/>
</dbReference>
<sequence>MYVEALAHERNLRSLGHALVTSVEWRDAADRYEFIARTYPRSGFGDNALWQAAGLALEAFDREGSEIDRSNGTRLLTVLARDHPRSPLIPRISERLNALTSRARQTAITRVQGITREVFADFVRVTIAVDGEVRYRGERLARPDRLYFDLLRTIVDTSLLNSTWAFEDGDVVRKIRLGRHPENTTRIVLDLNDVESYDVYTLYNPYRLVVDTVRRSASRVSPTMTARKSPGPRSDETPRGPLSLGKASPPMQTATQDMDSGLLSAPVVEIVDNVTPEDRVGMLSGAVPPTGLDAPTHSLARQLGLKVSSVVIDPGHGGHDPGAQKGGLNESDLVLDVAFRLERILSAEGVSVQLTRREDVYVSLGERAQIANQANADLLLSIHANAALDPNVRGIETYYLGFTDDPVVQTLAVRENATTSDGMHDLDALVQSIAMHDKVAESEVFAGLVQRHLISGVGGIYPTVQDLGVKRAPFMVLIGAEMPSVLTEVSFLTNEKEAGFLATGAYREQIANALSTSIMDYRETLRTHPNSTVEND</sequence>
<dbReference type="CDD" id="cd02696">
    <property type="entry name" value="MurNAc-LAA"/>
    <property type="match status" value="1"/>
</dbReference>
<dbReference type="GO" id="GO:0009253">
    <property type="term" value="P:peptidoglycan catabolic process"/>
    <property type="evidence" value="ECO:0007669"/>
    <property type="project" value="InterPro"/>
</dbReference>
<dbReference type="EMBL" id="UINC01027132">
    <property type="protein sequence ID" value="SVB05859.1"/>
    <property type="molecule type" value="Genomic_DNA"/>
</dbReference>
<dbReference type="Pfam" id="PF11741">
    <property type="entry name" value="AMIN"/>
    <property type="match status" value="1"/>
</dbReference>
<gene>
    <name evidence="4" type="ORF">METZ01_LOCUS158713</name>
</gene>
<dbReference type="Pfam" id="PF01520">
    <property type="entry name" value="Amidase_3"/>
    <property type="match status" value="1"/>
</dbReference>
<organism evidence="4">
    <name type="scientific">marine metagenome</name>
    <dbReference type="NCBI Taxonomy" id="408172"/>
    <lineage>
        <taxon>unclassified sequences</taxon>
        <taxon>metagenomes</taxon>
        <taxon>ecological metagenomes</taxon>
    </lineage>
</organism>
<evidence type="ECO:0000256" key="1">
    <source>
        <dbReference type="ARBA" id="ARBA00022801"/>
    </source>
</evidence>